<dbReference type="GO" id="GO:0004175">
    <property type="term" value="F:endopeptidase activity"/>
    <property type="evidence" value="ECO:0007669"/>
    <property type="project" value="UniProtKB-ARBA"/>
</dbReference>
<dbReference type="Pfam" id="PF02517">
    <property type="entry name" value="Rce1-like"/>
    <property type="match status" value="1"/>
</dbReference>
<dbReference type="Proteomes" id="UP000239663">
    <property type="component" value="Unassembled WGS sequence"/>
</dbReference>
<evidence type="ECO:0000313" key="4">
    <source>
        <dbReference type="Proteomes" id="UP000239663"/>
    </source>
</evidence>
<proteinExistence type="predicted"/>
<gene>
    <name evidence="3" type="ORF">CYL18_16060</name>
</gene>
<feature type="transmembrane region" description="Helical" evidence="1">
    <location>
        <begin position="156"/>
        <end position="178"/>
    </location>
</feature>
<keyword evidence="1" id="KW-0812">Transmembrane</keyword>
<dbReference type="RefSeq" id="WP_104850529.1">
    <property type="nucleotide sequence ID" value="NZ_PKOZ01000014.1"/>
</dbReference>
<keyword evidence="3" id="KW-0645">Protease</keyword>
<keyword evidence="3" id="KW-0378">Hydrolase</keyword>
<comment type="caution">
    <text evidence="3">The sequence shown here is derived from an EMBL/GenBank/DDBJ whole genome shotgun (WGS) entry which is preliminary data.</text>
</comment>
<feature type="transmembrane region" description="Helical" evidence="1">
    <location>
        <begin position="184"/>
        <end position="200"/>
    </location>
</feature>
<dbReference type="GO" id="GO:0006508">
    <property type="term" value="P:proteolysis"/>
    <property type="evidence" value="ECO:0007669"/>
    <property type="project" value="UniProtKB-KW"/>
</dbReference>
<dbReference type="GO" id="GO:0080120">
    <property type="term" value="P:CAAX-box protein maturation"/>
    <property type="evidence" value="ECO:0007669"/>
    <property type="project" value="UniProtKB-ARBA"/>
</dbReference>
<evidence type="ECO:0000313" key="3">
    <source>
        <dbReference type="EMBL" id="PQD94090.1"/>
    </source>
</evidence>
<dbReference type="InterPro" id="IPR003675">
    <property type="entry name" value="Rce1/LyrA-like_dom"/>
</dbReference>
<organism evidence="3 4">
    <name type="scientific">Pradoshia eiseniae</name>
    <dbReference type="NCBI Taxonomy" id="2064768"/>
    <lineage>
        <taxon>Bacteria</taxon>
        <taxon>Bacillati</taxon>
        <taxon>Bacillota</taxon>
        <taxon>Bacilli</taxon>
        <taxon>Bacillales</taxon>
        <taxon>Bacillaceae</taxon>
        <taxon>Pradoshia</taxon>
    </lineage>
</organism>
<feature type="transmembrane region" description="Helical" evidence="1">
    <location>
        <begin position="41"/>
        <end position="63"/>
    </location>
</feature>
<feature type="transmembrane region" description="Helical" evidence="1">
    <location>
        <begin position="123"/>
        <end position="144"/>
    </location>
</feature>
<sequence>MKNNYWLIVLTYIAMQLSGIIGLPLMGWILPNFVAEDQVAIYSVVSWIVISFSIAMLITLYFLRNERHSMNRSMDLWERMPIGGSIAWAIGGIFLAFVAQAVAGTIEQQVFGINGESQNTQDILRLINMFPVVILISSVIGPILEEIVFRKILFGALLYRRLGFFLSALVSSVIFSLAHGEPEHTLLYSAMGFTFAFLYVKTGRIIVPIIAHVSMNTLVVLISTNSGDLIKELEKAQSFIGGLL</sequence>
<keyword evidence="1" id="KW-1133">Transmembrane helix</keyword>
<keyword evidence="3" id="KW-0482">Metalloprotease</keyword>
<evidence type="ECO:0000259" key="2">
    <source>
        <dbReference type="Pfam" id="PF02517"/>
    </source>
</evidence>
<keyword evidence="1" id="KW-0472">Membrane</keyword>
<dbReference type="PANTHER" id="PTHR36435:SF6">
    <property type="entry name" value="ABORTIVE INFECTION PROTEIN"/>
    <property type="match status" value="1"/>
</dbReference>
<reference evidence="3 4" key="1">
    <citation type="submission" date="2017-12" db="EMBL/GenBank/DDBJ databases">
        <title>Taxonomic description and draft genome of Pradoshia cofamensis Gen. nov., sp. nov., a thermotolerant bacillale isolated from anterior gut of earthworm Eisenia fetida.</title>
        <authorList>
            <person name="Saha T."/>
            <person name="Chakraborty R."/>
        </authorList>
    </citation>
    <scope>NUCLEOTIDE SEQUENCE [LARGE SCALE GENOMIC DNA]</scope>
    <source>
        <strain evidence="3 4">EAG3</strain>
    </source>
</reference>
<evidence type="ECO:0000256" key="1">
    <source>
        <dbReference type="SAM" id="Phobius"/>
    </source>
</evidence>
<accession>A0A2S7MWG1</accession>
<name>A0A2S7MWG1_9BACI</name>
<keyword evidence="4" id="KW-1185">Reference proteome</keyword>
<feature type="transmembrane region" description="Helical" evidence="1">
    <location>
        <begin position="7"/>
        <end position="29"/>
    </location>
</feature>
<dbReference type="GO" id="GO:0008237">
    <property type="term" value="F:metallopeptidase activity"/>
    <property type="evidence" value="ECO:0007669"/>
    <property type="project" value="UniProtKB-KW"/>
</dbReference>
<dbReference type="InterPro" id="IPR052710">
    <property type="entry name" value="CAAX_protease"/>
</dbReference>
<feature type="transmembrane region" description="Helical" evidence="1">
    <location>
        <begin position="84"/>
        <end position="103"/>
    </location>
</feature>
<protein>
    <submittedName>
        <fullName evidence="3">CPBP family intramembrane metalloprotease</fullName>
    </submittedName>
</protein>
<dbReference type="EMBL" id="PKOZ01000014">
    <property type="protein sequence ID" value="PQD94090.1"/>
    <property type="molecule type" value="Genomic_DNA"/>
</dbReference>
<dbReference type="OrthoDB" id="2194912at2"/>
<dbReference type="AlphaFoldDB" id="A0A2S7MWG1"/>
<feature type="domain" description="CAAX prenyl protease 2/Lysostaphin resistance protein A-like" evidence="2">
    <location>
        <begin position="130"/>
        <end position="217"/>
    </location>
</feature>
<dbReference type="PANTHER" id="PTHR36435">
    <property type="entry name" value="SLR1288 PROTEIN"/>
    <property type="match status" value="1"/>
</dbReference>